<protein>
    <submittedName>
        <fullName evidence="1">Uncharacterized protein</fullName>
    </submittedName>
</protein>
<dbReference type="InterPro" id="IPR011044">
    <property type="entry name" value="Quino_amine_DH_bsu"/>
</dbReference>
<dbReference type="SUPFAM" id="SSF50969">
    <property type="entry name" value="YVTN repeat-like/Quinoprotein amine dehydrogenase"/>
    <property type="match status" value="1"/>
</dbReference>
<dbReference type="Proteomes" id="UP001501480">
    <property type="component" value="Unassembled WGS sequence"/>
</dbReference>
<reference evidence="1 2" key="1">
    <citation type="journal article" date="2019" name="Int. J. Syst. Evol. Microbiol.">
        <title>The Global Catalogue of Microorganisms (GCM) 10K type strain sequencing project: providing services to taxonomists for standard genome sequencing and annotation.</title>
        <authorList>
            <consortium name="The Broad Institute Genomics Platform"/>
            <consortium name="The Broad Institute Genome Sequencing Center for Infectious Disease"/>
            <person name="Wu L."/>
            <person name="Ma J."/>
        </authorList>
    </citation>
    <scope>NUCLEOTIDE SEQUENCE [LARGE SCALE GENOMIC DNA]</scope>
    <source>
        <strain evidence="1 2">JCM 15749</strain>
    </source>
</reference>
<evidence type="ECO:0000313" key="1">
    <source>
        <dbReference type="EMBL" id="GAA2080906.1"/>
    </source>
</evidence>
<name>A0ABN2W1Y0_9ACTN</name>
<comment type="caution">
    <text evidence="1">The sequence shown here is derived from an EMBL/GenBank/DDBJ whole genome shotgun (WGS) entry which is preliminary data.</text>
</comment>
<dbReference type="RefSeq" id="WP_344328221.1">
    <property type="nucleotide sequence ID" value="NZ_BAAAPY010000007.1"/>
</dbReference>
<gene>
    <name evidence="1" type="ORF">GCM10009821_21810</name>
</gene>
<accession>A0ABN2W1Y0</accession>
<evidence type="ECO:0000313" key="2">
    <source>
        <dbReference type="Proteomes" id="UP001501480"/>
    </source>
</evidence>
<proteinExistence type="predicted"/>
<organism evidence="1 2">
    <name type="scientific">Aeromicrobium halocynthiae</name>
    <dbReference type="NCBI Taxonomy" id="560557"/>
    <lineage>
        <taxon>Bacteria</taxon>
        <taxon>Bacillati</taxon>
        <taxon>Actinomycetota</taxon>
        <taxon>Actinomycetes</taxon>
        <taxon>Propionibacteriales</taxon>
        <taxon>Nocardioidaceae</taxon>
        <taxon>Aeromicrobium</taxon>
    </lineage>
</organism>
<sequence length="353" mass="39163">MTSTGFSLRVDVGPPAPSRLRRGMVRVGLAGVLADLDRVATRVEVPAEAAAQGFAWDERDQRTQRWYPQGITTSADGGASGSTLLASWYGKGLVGRWLGSRVTVVDDVDADAPRYRHVLLVEPRPGRLRRRPWRRWRPVRVHAGGIVWYGPHLFVAGSASGLRVFRLDDVVRVRSRWRTGGHRYVLVQAGRCHPSTSAGTRAMTYSFLSLQREAAGDHLVAGEYGRKDAPSHRLVRFPLDRGTHLPGGGDGSTRPVEIHERQVPRMQGAVVADGSWVLTSSNGEGNPGDLWVGSPGAFRRHRGVLPTGPEDITWWPERGQLWTLTEWPRRRWVYAVDPRRWTDVDAGGNGDSR</sequence>
<keyword evidence="2" id="KW-1185">Reference proteome</keyword>
<dbReference type="EMBL" id="BAAAPY010000007">
    <property type="protein sequence ID" value="GAA2080906.1"/>
    <property type="molecule type" value="Genomic_DNA"/>
</dbReference>